<proteinExistence type="predicted"/>
<accession>A0A1I8AFE4</accession>
<name>A0A1I8AFE4_9BILA</name>
<evidence type="ECO:0000313" key="1">
    <source>
        <dbReference type="Proteomes" id="UP000095287"/>
    </source>
</evidence>
<evidence type="ECO:0000313" key="2">
    <source>
        <dbReference type="WBParaSite" id="L893_g5394.t1"/>
    </source>
</evidence>
<sequence length="102" mass="11571">MIRPGRNADYTAAAEYVYHVFANFAPPRHVVPSSPLRARAHLPFVPFHLDFCRCTRHLLTPTSYPPSYPARCLRGPPGRNNLSPIHSMYIVKVNLPAVQYDN</sequence>
<dbReference type="AlphaFoldDB" id="A0A1I8AFE4"/>
<dbReference type="Proteomes" id="UP000095287">
    <property type="component" value="Unplaced"/>
</dbReference>
<protein>
    <submittedName>
        <fullName evidence="2">Uncharacterized protein</fullName>
    </submittedName>
</protein>
<reference evidence="2" key="1">
    <citation type="submission" date="2016-11" db="UniProtKB">
        <authorList>
            <consortium name="WormBaseParasite"/>
        </authorList>
    </citation>
    <scope>IDENTIFICATION</scope>
</reference>
<dbReference type="WBParaSite" id="L893_g5394.t1">
    <property type="protein sequence ID" value="L893_g5394.t1"/>
    <property type="gene ID" value="L893_g5394"/>
</dbReference>
<organism evidence="1 2">
    <name type="scientific">Steinernema glaseri</name>
    <dbReference type="NCBI Taxonomy" id="37863"/>
    <lineage>
        <taxon>Eukaryota</taxon>
        <taxon>Metazoa</taxon>
        <taxon>Ecdysozoa</taxon>
        <taxon>Nematoda</taxon>
        <taxon>Chromadorea</taxon>
        <taxon>Rhabditida</taxon>
        <taxon>Tylenchina</taxon>
        <taxon>Panagrolaimomorpha</taxon>
        <taxon>Strongyloidoidea</taxon>
        <taxon>Steinernematidae</taxon>
        <taxon>Steinernema</taxon>
    </lineage>
</organism>
<keyword evidence="1" id="KW-1185">Reference proteome</keyword>